<keyword evidence="12" id="KW-1185">Reference proteome</keyword>
<evidence type="ECO:0000313" key="11">
    <source>
        <dbReference type="EMBL" id="TSD54282.1"/>
    </source>
</evidence>
<keyword evidence="6 9" id="KW-0413">Isomerase</keyword>
<dbReference type="GO" id="GO:0042351">
    <property type="term" value="P:'de novo' GDP-L-fucose biosynthetic process"/>
    <property type="evidence" value="ECO:0007669"/>
    <property type="project" value="UniProtKB-UniRule"/>
</dbReference>
<protein>
    <recommendedName>
        <fullName evidence="3 9">GDP-L-fucose synthase</fullName>
        <ecNumber evidence="3 9">1.1.1.271</ecNumber>
    </recommendedName>
    <alternativeName>
        <fullName evidence="9">GDP-4-keto-6-deoxy-D-mannose-3,5-epimerase-4-reductase</fullName>
    </alternativeName>
</protein>
<organism evidence="11 12">
    <name type="scientific">Aeromicrobium piscarium</name>
    <dbReference type="NCBI Taxonomy" id="2590901"/>
    <lineage>
        <taxon>Bacteria</taxon>
        <taxon>Bacillati</taxon>
        <taxon>Actinomycetota</taxon>
        <taxon>Actinomycetes</taxon>
        <taxon>Propionibacteriales</taxon>
        <taxon>Nocardioidaceae</taxon>
        <taxon>Aeromicrobium</taxon>
    </lineage>
</organism>
<dbReference type="PANTHER" id="PTHR43238">
    <property type="entry name" value="GDP-L-FUCOSE SYNTHASE"/>
    <property type="match status" value="1"/>
</dbReference>
<feature type="binding site" evidence="9">
    <location>
        <position position="233"/>
    </location>
    <ligand>
        <name>substrate</name>
    </ligand>
</feature>
<comment type="caution">
    <text evidence="11">The sequence shown here is derived from an EMBL/GenBank/DDBJ whole genome shotgun (WGS) entry which is preliminary data.</text>
</comment>
<dbReference type="OrthoDB" id="9811425at2"/>
<evidence type="ECO:0000256" key="3">
    <source>
        <dbReference type="ARBA" id="ARBA00012371"/>
    </source>
</evidence>
<feature type="binding site" evidence="9">
    <location>
        <position position="240"/>
    </location>
    <ligand>
        <name>substrate</name>
    </ligand>
</feature>
<comment type="function">
    <text evidence="9">Catalyzes the two-step NADP-dependent conversion of GDP-4-dehydro-6-deoxy-D-mannose to GDP-fucose, involving an epimerase and a reductase reaction.</text>
</comment>
<name>A0A554RJT2_9ACTN</name>
<dbReference type="InterPro" id="IPR036291">
    <property type="entry name" value="NAD(P)-bd_dom_sf"/>
</dbReference>
<dbReference type="GO" id="GO:0016853">
    <property type="term" value="F:isomerase activity"/>
    <property type="evidence" value="ECO:0007669"/>
    <property type="project" value="UniProtKB-KW"/>
</dbReference>
<feature type="active site" description="Proton donor/acceptor" evidence="9">
    <location>
        <position position="167"/>
    </location>
</feature>
<comment type="similarity">
    <text evidence="2 9">Belongs to the NAD(P)-dependent epimerase/dehydratase family. Fucose synthase subfamily.</text>
</comment>
<keyword evidence="4 9" id="KW-0521">NADP</keyword>
<evidence type="ECO:0000259" key="10">
    <source>
        <dbReference type="Pfam" id="PF01370"/>
    </source>
</evidence>
<dbReference type="UniPathway" id="UPA00128">
    <property type="reaction ID" value="UER00191"/>
</dbReference>
<feature type="site" description="Important for catalytic activity" evidence="9">
    <location>
        <position position="140"/>
    </location>
</feature>
<dbReference type="EC" id="1.1.1.271" evidence="3 9"/>
<accession>A0A554RJT2</accession>
<evidence type="ECO:0000313" key="12">
    <source>
        <dbReference type="Proteomes" id="UP000316988"/>
    </source>
</evidence>
<keyword evidence="5 9" id="KW-0560">Oxidoreductase</keyword>
<feature type="site" description="Important for catalytic activity" evidence="9">
    <location>
        <position position="138"/>
    </location>
</feature>
<feature type="binding site" evidence="9">
    <location>
        <position position="218"/>
    </location>
    <ligand>
        <name>substrate</name>
    </ligand>
</feature>
<dbReference type="SUPFAM" id="SSF51735">
    <property type="entry name" value="NAD(P)-binding Rossmann-fold domains"/>
    <property type="match status" value="1"/>
</dbReference>
<dbReference type="AlphaFoldDB" id="A0A554RJT2"/>
<evidence type="ECO:0000256" key="8">
    <source>
        <dbReference type="ARBA" id="ARBA00051935"/>
    </source>
</evidence>
<dbReference type="GO" id="GO:0050577">
    <property type="term" value="F:GDP-L-fucose synthase activity"/>
    <property type="evidence" value="ECO:0007669"/>
    <property type="project" value="UniProtKB-UniRule"/>
</dbReference>
<dbReference type="FunFam" id="3.40.50.720:FF:000101">
    <property type="entry name" value="GDP-L-fucose synthase"/>
    <property type="match status" value="1"/>
</dbReference>
<feature type="binding site" evidence="9">
    <location>
        <begin position="41"/>
        <end position="47"/>
    </location>
    <ligand>
        <name>NADP(+)</name>
        <dbReference type="ChEBI" id="CHEBI:58349"/>
    </ligand>
</feature>
<dbReference type="PANTHER" id="PTHR43238:SF1">
    <property type="entry name" value="GDP-L-FUCOSE SYNTHASE"/>
    <property type="match status" value="1"/>
</dbReference>
<dbReference type="InterPro" id="IPR028614">
    <property type="entry name" value="GDP_fucose/colitose_synth"/>
</dbReference>
<evidence type="ECO:0000256" key="2">
    <source>
        <dbReference type="ARBA" id="ARBA00005959"/>
    </source>
</evidence>
<comment type="pathway">
    <text evidence="1 9">Nucleotide-sugar biosynthesis; GDP-L-fucose biosynthesis via de novo pathway; GDP-L-fucose from GDP-alpha-D-mannose: step 2/2.</text>
</comment>
<feature type="binding site" evidence="9">
    <location>
        <position position="171"/>
    </location>
    <ligand>
        <name>NADP(+)</name>
        <dbReference type="ChEBI" id="CHEBI:58349"/>
    </ligand>
</feature>
<reference evidence="11 12" key="1">
    <citation type="submission" date="2019-07" db="EMBL/GenBank/DDBJ databases">
        <authorList>
            <person name="Zhao L.H."/>
        </authorList>
    </citation>
    <scope>NUCLEOTIDE SEQUENCE [LARGE SCALE GENOMIC DNA]</scope>
    <source>
        <strain evidence="11 12">Co35</strain>
    </source>
</reference>
<gene>
    <name evidence="9" type="primary">fcl</name>
    <name evidence="11" type="ORF">FNM00_17695</name>
</gene>
<feature type="binding site" evidence="9">
    <location>
        <position position="210"/>
    </location>
    <ligand>
        <name>NADP(+)</name>
        <dbReference type="ChEBI" id="CHEBI:58349"/>
    </ligand>
</feature>
<dbReference type="EMBL" id="VLNT01000027">
    <property type="protein sequence ID" value="TSD54282.1"/>
    <property type="molecule type" value="Genomic_DNA"/>
</dbReference>
<evidence type="ECO:0000256" key="9">
    <source>
        <dbReference type="HAMAP-Rule" id="MF_00956"/>
    </source>
</evidence>
<proteinExistence type="inferred from homology"/>
<comment type="catalytic activity">
    <reaction evidence="8 9">
        <text>GDP-beta-L-fucose + NADP(+) = GDP-4-dehydro-alpha-D-rhamnose + NADPH + H(+)</text>
        <dbReference type="Rhea" id="RHEA:18885"/>
        <dbReference type="ChEBI" id="CHEBI:15378"/>
        <dbReference type="ChEBI" id="CHEBI:57273"/>
        <dbReference type="ChEBI" id="CHEBI:57783"/>
        <dbReference type="ChEBI" id="CHEBI:57964"/>
        <dbReference type="ChEBI" id="CHEBI:58349"/>
        <dbReference type="EC" id="1.1.1.271"/>
    </reaction>
</comment>
<keyword evidence="7 9" id="KW-0511">Multifunctional enzyme</keyword>
<feature type="binding site" evidence="9">
    <location>
        <begin position="194"/>
        <end position="197"/>
    </location>
    <ligand>
        <name>NADP(+)</name>
        <dbReference type="ChEBI" id="CHEBI:58349"/>
    </ligand>
</feature>
<evidence type="ECO:0000256" key="4">
    <source>
        <dbReference type="ARBA" id="ARBA00022857"/>
    </source>
</evidence>
<dbReference type="GO" id="GO:0070401">
    <property type="term" value="F:NADP+ binding"/>
    <property type="evidence" value="ECO:0007669"/>
    <property type="project" value="UniProtKB-UniRule"/>
</dbReference>
<dbReference type="HAMAP" id="MF_00956">
    <property type="entry name" value="GDP_fucose_synth"/>
    <property type="match status" value="1"/>
</dbReference>
<feature type="binding site" evidence="9">
    <location>
        <begin position="136"/>
        <end position="139"/>
    </location>
    <ligand>
        <name>NADP(+)</name>
        <dbReference type="ChEBI" id="CHEBI:58349"/>
    </ligand>
</feature>
<dbReference type="Gene3D" id="3.90.25.10">
    <property type="entry name" value="UDP-galactose 4-epimerase, domain 1"/>
    <property type="match status" value="1"/>
</dbReference>
<dbReference type="Pfam" id="PF01370">
    <property type="entry name" value="Epimerase"/>
    <property type="match status" value="1"/>
</dbReference>
<feature type="binding site" evidence="9">
    <location>
        <position position="300"/>
    </location>
    <ligand>
        <name>substrate</name>
    </ligand>
</feature>
<sequence length="343" mass="38065">MVRSSEARFVGHRVSTGIQTSDGVDFKPRELDRDATFYVAGHRGLVGSAIVRRLEAGGFNRVVGRASSELDLKDRGAVFDYFAAEKPAYVALAAAKVGGILANNTYPVDFLSDNLRIQLNVMDAAREQGVERMIFLGSSCIYPKYAEQPIREDSLLTGHLEPTNDAYAIAKIAGIMQVQAVRRQYGLPWISAMPTNLYGPNDNFSPKGSHVLPALIRRYDEAAREEADSVTNWGTGNPRREFLHVDDLADAVLYLMEHYDGPSQVNVGTGSDVTIREIAETIGHVVGFEGATEWDTSKPDGTPQKLLDVSYLAEQGWTAQISLEEGLRRTVEWYREHRDELRE</sequence>
<evidence type="ECO:0000256" key="7">
    <source>
        <dbReference type="ARBA" id="ARBA00023268"/>
    </source>
</evidence>
<dbReference type="CDD" id="cd05239">
    <property type="entry name" value="GDP_FS_SDR_e"/>
    <property type="match status" value="1"/>
</dbReference>
<dbReference type="Proteomes" id="UP000316988">
    <property type="component" value="Unassembled WGS sequence"/>
</dbReference>
<evidence type="ECO:0000256" key="6">
    <source>
        <dbReference type="ARBA" id="ARBA00023235"/>
    </source>
</evidence>
<evidence type="ECO:0000256" key="1">
    <source>
        <dbReference type="ARBA" id="ARBA00004883"/>
    </source>
</evidence>
<feature type="domain" description="NAD-dependent epimerase/dehydratase" evidence="10">
    <location>
        <begin position="38"/>
        <end position="268"/>
    </location>
</feature>
<evidence type="ECO:0000256" key="5">
    <source>
        <dbReference type="ARBA" id="ARBA00023002"/>
    </source>
</evidence>
<dbReference type="InterPro" id="IPR001509">
    <property type="entry name" value="Epimerase_deHydtase"/>
</dbReference>
<dbReference type="Gene3D" id="3.40.50.720">
    <property type="entry name" value="NAD(P)-binding Rossmann-like Domain"/>
    <property type="match status" value="1"/>
</dbReference>